<feature type="region of interest" description="Disordered" evidence="1">
    <location>
        <begin position="532"/>
        <end position="589"/>
    </location>
</feature>
<feature type="compositionally biased region" description="Pro residues" evidence="1">
    <location>
        <begin position="547"/>
        <end position="559"/>
    </location>
</feature>
<comment type="caution">
    <text evidence="2">The sequence shown here is derived from an EMBL/GenBank/DDBJ whole genome shotgun (WGS) entry which is preliminary data.</text>
</comment>
<feature type="compositionally biased region" description="Basic residues" evidence="1">
    <location>
        <begin position="75"/>
        <end position="85"/>
    </location>
</feature>
<feature type="region of interest" description="Disordered" evidence="1">
    <location>
        <begin position="23"/>
        <end position="106"/>
    </location>
</feature>
<feature type="compositionally biased region" description="Basic residues" evidence="1">
    <location>
        <begin position="312"/>
        <end position="325"/>
    </location>
</feature>
<dbReference type="EMBL" id="JBBWUH010000004">
    <property type="protein sequence ID" value="KAK8169287.1"/>
    <property type="molecule type" value="Genomic_DNA"/>
</dbReference>
<feature type="region of interest" description="Disordered" evidence="1">
    <location>
        <begin position="308"/>
        <end position="468"/>
    </location>
</feature>
<keyword evidence="3" id="KW-1185">Reference proteome</keyword>
<feature type="compositionally biased region" description="Low complexity" evidence="1">
    <location>
        <begin position="23"/>
        <end position="33"/>
    </location>
</feature>
<evidence type="ECO:0000313" key="3">
    <source>
        <dbReference type="Proteomes" id="UP001456524"/>
    </source>
</evidence>
<feature type="region of interest" description="Disordered" evidence="1">
    <location>
        <begin position="872"/>
        <end position="892"/>
    </location>
</feature>
<feature type="compositionally biased region" description="Polar residues" evidence="1">
    <location>
        <begin position="712"/>
        <end position="725"/>
    </location>
</feature>
<dbReference type="Proteomes" id="UP001456524">
    <property type="component" value="Unassembled WGS sequence"/>
</dbReference>
<feature type="region of interest" description="Disordered" evidence="1">
    <location>
        <begin position="682"/>
        <end position="756"/>
    </location>
</feature>
<evidence type="ECO:0000256" key="1">
    <source>
        <dbReference type="SAM" id="MobiDB-lite"/>
    </source>
</evidence>
<accession>A0ABR1XVI2</accession>
<name>A0ABR1XVI2_9PEZI</name>
<organism evidence="2 3">
    <name type="scientific">Phyllosticta citrichinensis</name>
    <dbReference type="NCBI Taxonomy" id="1130410"/>
    <lineage>
        <taxon>Eukaryota</taxon>
        <taxon>Fungi</taxon>
        <taxon>Dikarya</taxon>
        <taxon>Ascomycota</taxon>
        <taxon>Pezizomycotina</taxon>
        <taxon>Dothideomycetes</taxon>
        <taxon>Dothideomycetes incertae sedis</taxon>
        <taxon>Botryosphaeriales</taxon>
        <taxon>Phyllostictaceae</taxon>
        <taxon>Phyllosticta</taxon>
    </lineage>
</organism>
<evidence type="ECO:0000313" key="2">
    <source>
        <dbReference type="EMBL" id="KAK8169287.1"/>
    </source>
</evidence>
<feature type="compositionally biased region" description="Low complexity" evidence="1">
    <location>
        <begin position="429"/>
        <end position="438"/>
    </location>
</feature>
<reference evidence="2 3" key="1">
    <citation type="journal article" date="2022" name="G3 (Bethesda)">
        <title>Enemy or ally: a genomic approach to elucidate the lifestyle of Phyllosticta citrichinaensis.</title>
        <authorList>
            <person name="Buijs V.A."/>
            <person name="Groenewald J.Z."/>
            <person name="Haridas S."/>
            <person name="LaButti K.M."/>
            <person name="Lipzen A."/>
            <person name="Martin F.M."/>
            <person name="Barry K."/>
            <person name="Grigoriev I.V."/>
            <person name="Crous P.W."/>
            <person name="Seidl M.F."/>
        </authorList>
    </citation>
    <scope>NUCLEOTIDE SEQUENCE [LARGE SCALE GENOMIC DNA]</scope>
    <source>
        <strain evidence="2 3">CBS 129764</strain>
    </source>
</reference>
<protein>
    <submittedName>
        <fullName evidence="2">Uncharacterized protein</fullName>
    </submittedName>
</protein>
<feature type="compositionally biased region" description="Polar residues" evidence="1">
    <location>
        <begin position="377"/>
        <end position="386"/>
    </location>
</feature>
<proteinExistence type="predicted"/>
<feature type="region of interest" description="Disordered" evidence="1">
    <location>
        <begin position="224"/>
        <end position="272"/>
    </location>
</feature>
<gene>
    <name evidence="2" type="ORF">IWX90DRAFT_476845</name>
</gene>
<sequence length="892" mass="96397">MAAFSSVVLVQPLSDRSNALEASAPLAPADSAAVTPSKRHLFPHLDSSEETPSENSSICDARNASLGFDHGGQPARKRAKGRSKSQSRSWADEQRPRSGTPSTLEPHVELVRIRPVLKELKDPPGIAVRFVNRPHATPLTTIIEQKSLATLRSKKSLLATSRASVPKRTDQANVSDKMALQGPHNRRLVSMTVDEATLRELHQIIDAQIPSHSKDTPASECVNDVNDPTRPVSPIHAPLKRTSTPCGVPRWPGDLPTLSRNPDAPRQRVSRARSVGNTLRDFFRGPRGWSIVRSARRPATKVDDYGMQLDRHGRRGRTNHPHRAGRAYWAPPRSGHGSTGLTGAPRGCATGVGYPAETSFETSPPRDPQTDRHPSSGEAQALQQGTQKDRVQHRHGGQPLAPPPSPQPDVALPSLQASRQTSTPRERTSQGSSGSSRRPCIHSLIPEPLFTSPPHSRRDLDPRVPDSPYDRVSCMVRGCSTNMPSHLHSTANVATNSGRTVLDLPGCQLEDDGLGSFEVCCSEGHRIVSVSPTVTNRPRSGAFSSSGPPPSFFPSPPPRPTRRAAGSSTDAAEYPSEPVTGETNSQEALSVLPNTPRYSLFPRSIPPPATPSNLPRAVPLRPLNPRAEKPCPAETRATHVIRSAALPALIPIAVSNGISSRQRPLPRPVSISSLGSISSTIARPVHARRYREQRSRNRTASSGSGEGVPSRPSVQSPLPTATSPHVRNMEGAPDRRSSFPSQYELAPPGAAQRRVKQGVVDTKRHSLHRISCKKGSSGDGDGFEKQSTWGANLGWLMRVCFCQPFDPTEDAMMMADAIPRSRWETPVGLMEMNGDDDDDDAMVRRREMEGGVGDSCRRQSVECSALLLQRENMRGRGDDGTVTAHGDGGGAS</sequence>
<feature type="compositionally biased region" description="Low complexity" evidence="1">
    <location>
        <begin position="537"/>
        <end position="546"/>
    </location>
</feature>